<organism evidence="1 2">
    <name type="scientific">Hibiscus sabdariffa</name>
    <name type="common">roselle</name>
    <dbReference type="NCBI Taxonomy" id="183260"/>
    <lineage>
        <taxon>Eukaryota</taxon>
        <taxon>Viridiplantae</taxon>
        <taxon>Streptophyta</taxon>
        <taxon>Embryophyta</taxon>
        <taxon>Tracheophyta</taxon>
        <taxon>Spermatophyta</taxon>
        <taxon>Magnoliopsida</taxon>
        <taxon>eudicotyledons</taxon>
        <taxon>Gunneridae</taxon>
        <taxon>Pentapetalae</taxon>
        <taxon>rosids</taxon>
        <taxon>malvids</taxon>
        <taxon>Malvales</taxon>
        <taxon>Malvaceae</taxon>
        <taxon>Malvoideae</taxon>
        <taxon>Hibiscus</taxon>
    </lineage>
</organism>
<proteinExistence type="predicted"/>
<gene>
    <name evidence="1" type="ORF">V6N12_039433</name>
</gene>
<evidence type="ECO:0000313" key="2">
    <source>
        <dbReference type="Proteomes" id="UP001472677"/>
    </source>
</evidence>
<reference evidence="1 2" key="1">
    <citation type="journal article" date="2024" name="G3 (Bethesda)">
        <title>Genome assembly of Hibiscus sabdariffa L. provides insights into metabolisms of medicinal natural products.</title>
        <authorList>
            <person name="Kim T."/>
        </authorList>
    </citation>
    <scope>NUCLEOTIDE SEQUENCE [LARGE SCALE GENOMIC DNA]</scope>
    <source>
        <strain evidence="1">TK-2024</strain>
        <tissue evidence="1">Old leaves</tissue>
    </source>
</reference>
<protein>
    <submittedName>
        <fullName evidence="1">Uncharacterized protein</fullName>
    </submittedName>
</protein>
<name>A0ABR2E0M8_9ROSI</name>
<evidence type="ECO:0000313" key="1">
    <source>
        <dbReference type="EMBL" id="KAK8550742.1"/>
    </source>
</evidence>
<sequence length="113" mass="12371">MSAENIEEEYIHILPALQCSLAFCCWTYCTCCPVVDLRSLRNQTTSAKVAEHSIIYDVTTDAVVQESVLILGSSCLVNSLASFKYCLVIKPMPLTDLSTVCSMILAVADAKMI</sequence>
<accession>A0ABR2E0M8</accession>
<keyword evidence="2" id="KW-1185">Reference proteome</keyword>
<dbReference type="EMBL" id="JBBPBM010000020">
    <property type="protein sequence ID" value="KAK8550742.1"/>
    <property type="molecule type" value="Genomic_DNA"/>
</dbReference>
<dbReference type="Proteomes" id="UP001472677">
    <property type="component" value="Unassembled WGS sequence"/>
</dbReference>
<comment type="caution">
    <text evidence="1">The sequence shown here is derived from an EMBL/GenBank/DDBJ whole genome shotgun (WGS) entry which is preliminary data.</text>
</comment>